<dbReference type="STRING" id="1423790.BN53_06900"/>
<dbReference type="OrthoDB" id="2447941at2"/>
<evidence type="ECO:0000313" key="2">
    <source>
        <dbReference type="EMBL" id="CCI85810.1"/>
    </source>
</evidence>
<keyword evidence="1" id="KW-0472">Membrane</keyword>
<sequence>MNKLAKQRLSQNFKRSLKYLTLVFNDFFILALIFLFGALMFWYAKTLKTMPNNLWFYKPLTAFVLWLPFLAGRLVTLFKAADLQFLFSQDGEAIEQYLKPMISYSMILPTILIVLMGGILYPFAILKADLSLWQYLAMPVSLILYKYAQLLHEKVGLNFEKTYSSSIFNAIILALMLLEVYFMPSALVAVGLIALGASKKITTFDWNLAIENERVRKDRIYSLFSMFTDVEEKQVVIKRRKYLDFLLPKTFARDTPNSFIYRRSLLRNPEYLNLLVRMTIFAVLVSWLTANWRWACGLSCLIVFLTAYQLLPLAKEFDNNIMYRIAPIDYSTKGNDLVKVLDSVLLLQWLCISISWLLILPINFDLLIASSTLLVMCFLLGHFYLPNKIKG</sequence>
<feature type="transmembrane region" description="Helical" evidence="1">
    <location>
        <begin position="63"/>
        <end position="81"/>
    </location>
</feature>
<dbReference type="RefSeq" id="WP_009560375.1">
    <property type="nucleotide sequence ID" value="NZ_AYZN01000001.1"/>
</dbReference>
<feature type="transmembrane region" description="Helical" evidence="1">
    <location>
        <begin position="102"/>
        <end position="124"/>
    </location>
</feature>
<dbReference type="AlphaFoldDB" id="I7JYS7"/>
<feature type="transmembrane region" description="Helical" evidence="1">
    <location>
        <begin position="167"/>
        <end position="195"/>
    </location>
</feature>
<protein>
    <submittedName>
        <fullName evidence="2">Bacterial ABC transporter protein</fullName>
    </submittedName>
</protein>
<name>I7JYS7_9LACO</name>
<dbReference type="PATRIC" id="fig|1423790.3.peg.26"/>
<keyword evidence="3" id="KW-1185">Reference proteome</keyword>
<dbReference type="PIRSF" id="PIRSF037259">
    <property type="entry name" value="EcsB_ABC"/>
    <property type="match status" value="1"/>
</dbReference>
<reference evidence="2 3" key="1">
    <citation type="submission" date="2012-06" db="EMBL/GenBank/DDBJ databases">
        <title>Draft Genome Sequence of Lactobacillus pasteurii CRBIP 24.76T.</title>
        <authorList>
            <person name="Cousin S."/>
            <person name="Bouchier C."/>
            <person name="Loux V."/>
            <person name="Ma L."/>
            <person name="Creno S."/>
            <person name="Bizet C."/>
            <person name="Clermont D."/>
        </authorList>
    </citation>
    <scope>NUCLEOTIDE SEQUENCE [LARGE SCALE GENOMIC DNA]</scope>
    <source>
        <strain evidence="3">CRBIP 24.76T</strain>
    </source>
</reference>
<proteinExistence type="predicted"/>
<dbReference type="Proteomes" id="UP000009311">
    <property type="component" value="Unassembled WGS sequence"/>
</dbReference>
<gene>
    <name evidence="2" type="ORF">BN53_06900</name>
</gene>
<comment type="caution">
    <text evidence="2">The sequence shown here is derived from an EMBL/GenBank/DDBJ whole genome shotgun (WGS) entry which is preliminary data.</text>
</comment>
<keyword evidence="1" id="KW-1133">Transmembrane helix</keyword>
<dbReference type="EMBL" id="CAKD01000023">
    <property type="protein sequence ID" value="CCI85810.1"/>
    <property type="molecule type" value="Genomic_DNA"/>
</dbReference>
<evidence type="ECO:0000313" key="3">
    <source>
        <dbReference type="Proteomes" id="UP000009311"/>
    </source>
</evidence>
<dbReference type="Pfam" id="PF05975">
    <property type="entry name" value="EcsB"/>
    <property type="match status" value="1"/>
</dbReference>
<evidence type="ECO:0000256" key="1">
    <source>
        <dbReference type="SAM" id="Phobius"/>
    </source>
</evidence>
<accession>I7JYS7</accession>
<feature type="transmembrane region" description="Helical" evidence="1">
    <location>
        <begin position="340"/>
        <end position="360"/>
    </location>
</feature>
<feature type="transmembrane region" description="Helical" evidence="1">
    <location>
        <begin position="271"/>
        <end position="288"/>
    </location>
</feature>
<dbReference type="InterPro" id="IPR010288">
    <property type="entry name" value="EcsB_ABC"/>
</dbReference>
<feature type="transmembrane region" description="Helical" evidence="1">
    <location>
        <begin position="20"/>
        <end position="43"/>
    </location>
</feature>
<keyword evidence="1" id="KW-0812">Transmembrane</keyword>
<feature type="transmembrane region" description="Helical" evidence="1">
    <location>
        <begin position="294"/>
        <end position="314"/>
    </location>
</feature>
<organism evidence="2 3">
    <name type="scientific">Lactobacillus pasteurii DSM 23907 = CRBIP 24.76</name>
    <dbReference type="NCBI Taxonomy" id="1423790"/>
    <lineage>
        <taxon>Bacteria</taxon>
        <taxon>Bacillati</taxon>
        <taxon>Bacillota</taxon>
        <taxon>Bacilli</taxon>
        <taxon>Lactobacillales</taxon>
        <taxon>Lactobacillaceae</taxon>
        <taxon>Lactobacillus</taxon>
    </lineage>
</organism>
<feature type="transmembrane region" description="Helical" evidence="1">
    <location>
        <begin position="366"/>
        <end position="385"/>
    </location>
</feature>
<dbReference type="eggNOG" id="COG4473">
    <property type="taxonomic scope" value="Bacteria"/>
</dbReference>
<dbReference type="GO" id="GO:0016020">
    <property type="term" value="C:membrane"/>
    <property type="evidence" value="ECO:0007669"/>
    <property type="project" value="InterPro"/>
</dbReference>